<dbReference type="OMA" id="FANEWIY"/>
<evidence type="ECO:0000313" key="4">
    <source>
        <dbReference type="Proteomes" id="UP000012073"/>
    </source>
</evidence>
<dbReference type="PhylomeDB" id="R7Q4V5"/>
<dbReference type="Gramene" id="CDF32406">
    <property type="protein sequence ID" value="CDF32406"/>
    <property type="gene ID" value="CHC_T00008170001"/>
</dbReference>
<protein>
    <recommendedName>
        <fullName evidence="2">Integrase catalytic domain-containing protein</fullName>
    </recommendedName>
</protein>
<dbReference type="PANTHER" id="PTHR37984:SF5">
    <property type="entry name" value="PROTEIN NYNRIN-LIKE"/>
    <property type="match status" value="1"/>
</dbReference>
<evidence type="ECO:0000259" key="2">
    <source>
        <dbReference type="PROSITE" id="PS50994"/>
    </source>
</evidence>
<evidence type="ECO:0000256" key="1">
    <source>
        <dbReference type="SAM" id="MobiDB-lite"/>
    </source>
</evidence>
<dbReference type="PANTHER" id="PTHR37984">
    <property type="entry name" value="PROTEIN CBG26694"/>
    <property type="match status" value="1"/>
</dbReference>
<dbReference type="STRING" id="2769.R7Q4V5"/>
<dbReference type="GeneID" id="17319781"/>
<keyword evidence="4" id="KW-1185">Reference proteome</keyword>
<feature type="domain" description="Integrase catalytic" evidence="2">
    <location>
        <begin position="3"/>
        <end position="171"/>
    </location>
</feature>
<dbReference type="Proteomes" id="UP000012073">
    <property type="component" value="Unassembled WGS sequence"/>
</dbReference>
<dbReference type="SUPFAM" id="SSF53098">
    <property type="entry name" value="Ribonuclease H-like"/>
    <property type="match status" value="1"/>
</dbReference>
<organism evidence="3 4">
    <name type="scientific">Chondrus crispus</name>
    <name type="common">Carrageen Irish moss</name>
    <name type="synonym">Polymorpha crispa</name>
    <dbReference type="NCBI Taxonomy" id="2769"/>
    <lineage>
        <taxon>Eukaryota</taxon>
        <taxon>Rhodophyta</taxon>
        <taxon>Florideophyceae</taxon>
        <taxon>Rhodymeniophycidae</taxon>
        <taxon>Gigartinales</taxon>
        <taxon>Gigartinaceae</taxon>
        <taxon>Chondrus</taxon>
    </lineage>
</organism>
<dbReference type="Gene3D" id="3.30.420.10">
    <property type="entry name" value="Ribonuclease H-like superfamily/Ribonuclease H"/>
    <property type="match status" value="1"/>
</dbReference>
<name>R7Q4V5_CHOCR</name>
<gene>
    <name evidence="3" type="ORF">CHC_T00008170001</name>
</gene>
<dbReference type="RefSeq" id="XP_005712071.1">
    <property type="nucleotide sequence ID" value="XM_005712014.1"/>
</dbReference>
<dbReference type="AlphaFoldDB" id="R7Q4V5"/>
<dbReference type="GO" id="GO:0015074">
    <property type="term" value="P:DNA integration"/>
    <property type="evidence" value="ECO:0007669"/>
    <property type="project" value="InterPro"/>
</dbReference>
<dbReference type="InterPro" id="IPR050951">
    <property type="entry name" value="Retrovirus_Pol_polyprotein"/>
</dbReference>
<dbReference type="EMBL" id="HG001489">
    <property type="protein sequence ID" value="CDF32406.1"/>
    <property type="molecule type" value="Genomic_DNA"/>
</dbReference>
<accession>R7Q4V5</accession>
<dbReference type="Pfam" id="PF00665">
    <property type="entry name" value="rve"/>
    <property type="match status" value="1"/>
</dbReference>
<dbReference type="InterPro" id="IPR001584">
    <property type="entry name" value="Integrase_cat-core"/>
</dbReference>
<dbReference type="PROSITE" id="PS50994">
    <property type="entry name" value="INTEGRASE"/>
    <property type="match status" value="1"/>
</dbReference>
<feature type="region of interest" description="Disordered" evidence="1">
    <location>
        <begin position="177"/>
        <end position="196"/>
    </location>
</feature>
<dbReference type="GO" id="GO:0003676">
    <property type="term" value="F:nucleic acid binding"/>
    <property type="evidence" value="ECO:0007669"/>
    <property type="project" value="InterPro"/>
</dbReference>
<evidence type="ECO:0000313" key="3">
    <source>
        <dbReference type="EMBL" id="CDF32406.1"/>
    </source>
</evidence>
<reference evidence="4" key="1">
    <citation type="journal article" date="2013" name="Proc. Natl. Acad. Sci. U.S.A.">
        <title>Genome structure and metabolic features in the red seaweed Chondrus crispus shed light on evolution of the Archaeplastida.</title>
        <authorList>
            <person name="Collen J."/>
            <person name="Porcel B."/>
            <person name="Carre W."/>
            <person name="Ball S.G."/>
            <person name="Chaparro C."/>
            <person name="Tonon T."/>
            <person name="Barbeyron T."/>
            <person name="Michel G."/>
            <person name="Noel B."/>
            <person name="Valentin K."/>
            <person name="Elias M."/>
            <person name="Artiguenave F."/>
            <person name="Arun A."/>
            <person name="Aury J.M."/>
            <person name="Barbosa-Neto J.F."/>
            <person name="Bothwell J.H."/>
            <person name="Bouget F.Y."/>
            <person name="Brillet L."/>
            <person name="Cabello-Hurtado F."/>
            <person name="Capella-Gutierrez S."/>
            <person name="Charrier B."/>
            <person name="Cladiere L."/>
            <person name="Cock J.M."/>
            <person name="Coelho S.M."/>
            <person name="Colleoni C."/>
            <person name="Czjzek M."/>
            <person name="Da Silva C."/>
            <person name="Delage L."/>
            <person name="Denoeud F."/>
            <person name="Deschamps P."/>
            <person name="Dittami S.M."/>
            <person name="Gabaldon T."/>
            <person name="Gachon C.M."/>
            <person name="Groisillier A."/>
            <person name="Herve C."/>
            <person name="Jabbari K."/>
            <person name="Katinka M."/>
            <person name="Kloareg B."/>
            <person name="Kowalczyk N."/>
            <person name="Labadie K."/>
            <person name="Leblanc C."/>
            <person name="Lopez P.J."/>
            <person name="McLachlan D.H."/>
            <person name="Meslet-Cladiere L."/>
            <person name="Moustafa A."/>
            <person name="Nehr Z."/>
            <person name="Nyvall Collen P."/>
            <person name="Panaud O."/>
            <person name="Partensky F."/>
            <person name="Poulain J."/>
            <person name="Rensing S.A."/>
            <person name="Rousvoal S."/>
            <person name="Samson G."/>
            <person name="Symeonidi A."/>
            <person name="Weissenbach J."/>
            <person name="Zambounis A."/>
            <person name="Wincker P."/>
            <person name="Boyen C."/>
        </authorList>
    </citation>
    <scope>NUCLEOTIDE SEQUENCE [LARGE SCALE GENOMIC DNA]</scope>
    <source>
        <strain evidence="4">cv. Stackhouse</strain>
    </source>
</reference>
<dbReference type="InterPro" id="IPR012337">
    <property type="entry name" value="RNaseH-like_sf"/>
</dbReference>
<dbReference type="OrthoDB" id="115643at2759"/>
<dbReference type="KEGG" id="ccp:CHC_T00008170001"/>
<sequence length="196" mass="22883">MYYILRRTYYWPHMAVEVAATVQNCRHCAKNRKGRKYLLVITDRFTKPTQVVALRSVTAYVVAVAFCEAWVFKCGVPKTLLSDNGPQFSARFFRSVCEVLGVTNLFNSAYHPQTNGQTERYNRTIVAMLRNYVNEHQNDWDVYARALMYAYNCHLHRSIRTPPFDLVLTRPPPDFSLHHSVRRRSTPDATARDDFR</sequence>
<proteinExistence type="predicted"/>
<dbReference type="InterPro" id="IPR036397">
    <property type="entry name" value="RNaseH_sf"/>
</dbReference>